<dbReference type="InterPro" id="IPR012347">
    <property type="entry name" value="Ferritin-like"/>
</dbReference>
<evidence type="ECO:0000313" key="4">
    <source>
        <dbReference type="Proteomes" id="UP000247892"/>
    </source>
</evidence>
<feature type="domain" description="DUF305" evidence="2">
    <location>
        <begin position="35"/>
        <end position="180"/>
    </location>
</feature>
<feature type="signal peptide" evidence="1">
    <location>
        <begin position="1"/>
        <end position="20"/>
    </location>
</feature>
<dbReference type="PANTHER" id="PTHR36933">
    <property type="entry name" value="SLL0788 PROTEIN"/>
    <property type="match status" value="1"/>
</dbReference>
<evidence type="ECO:0000256" key="1">
    <source>
        <dbReference type="SAM" id="SignalP"/>
    </source>
</evidence>
<dbReference type="PROSITE" id="PS51257">
    <property type="entry name" value="PROKAR_LIPOPROTEIN"/>
    <property type="match status" value="1"/>
</dbReference>
<dbReference type="AlphaFoldDB" id="A0A318LSJ0"/>
<dbReference type="Gene3D" id="1.20.1260.10">
    <property type="match status" value="1"/>
</dbReference>
<reference evidence="3 4" key="1">
    <citation type="submission" date="2016-07" db="EMBL/GenBank/DDBJ databases">
        <title>Draft genome sequence of Prauserella sp. YIM 121212, isolated from alkaline soil.</title>
        <authorList>
            <person name="Ruckert C."/>
            <person name="Albersmeier A."/>
            <person name="Jiang C.-L."/>
            <person name="Jiang Y."/>
            <person name="Kalinowski J."/>
            <person name="Schneider O."/>
            <person name="Winkler A."/>
            <person name="Zotchev S.B."/>
        </authorList>
    </citation>
    <scope>NUCLEOTIDE SEQUENCE [LARGE SCALE GENOMIC DNA]</scope>
    <source>
        <strain evidence="3 4">YIM 121212</strain>
    </source>
</reference>
<proteinExistence type="predicted"/>
<comment type="caution">
    <text evidence="3">The sequence shown here is derived from an EMBL/GenBank/DDBJ whole genome shotgun (WGS) entry which is preliminary data.</text>
</comment>
<protein>
    <recommendedName>
        <fullName evidence="2">DUF305 domain-containing protein</fullName>
    </recommendedName>
</protein>
<sequence length="183" mass="20255">MFKNVRRFVLPAIAAIILLAGCGSTPEQPDHNDADVTFASEMIPHHRQAIEMAGLVTERTGNQRLRGLADDIRQAQQPEIEQLSEWLQQWGETVPGEHEGHGGGHATPGMMTEEHLAELGRMSGATFDRRWLEMMIEHHAGAIEMARTQLAQGVHPEVKRLAQQVIDTQQAEIETMKGLLGNG</sequence>
<dbReference type="Pfam" id="PF03713">
    <property type="entry name" value="DUF305"/>
    <property type="match status" value="1"/>
</dbReference>
<keyword evidence="4" id="KW-1185">Reference proteome</keyword>
<dbReference type="PANTHER" id="PTHR36933:SF1">
    <property type="entry name" value="SLL0788 PROTEIN"/>
    <property type="match status" value="1"/>
</dbReference>
<organism evidence="3 4">
    <name type="scientific">Prauserella flavalba</name>
    <dbReference type="NCBI Taxonomy" id="1477506"/>
    <lineage>
        <taxon>Bacteria</taxon>
        <taxon>Bacillati</taxon>
        <taxon>Actinomycetota</taxon>
        <taxon>Actinomycetes</taxon>
        <taxon>Pseudonocardiales</taxon>
        <taxon>Pseudonocardiaceae</taxon>
        <taxon>Prauserella</taxon>
    </lineage>
</organism>
<keyword evidence="1" id="KW-0732">Signal</keyword>
<dbReference type="OrthoDB" id="26872at2"/>
<evidence type="ECO:0000259" key="2">
    <source>
        <dbReference type="Pfam" id="PF03713"/>
    </source>
</evidence>
<evidence type="ECO:0000313" key="3">
    <source>
        <dbReference type="EMBL" id="PXY37694.1"/>
    </source>
</evidence>
<accession>A0A318LSJ0</accession>
<gene>
    <name evidence="3" type="ORF">BA062_03475</name>
</gene>
<name>A0A318LSJ0_9PSEU</name>
<dbReference type="InterPro" id="IPR005183">
    <property type="entry name" value="DUF305_CopM-like"/>
</dbReference>
<dbReference type="EMBL" id="MASU01000002">
    <property type="protein sequence ID" value="PXY37694.1"/>
    <property type="molecule type" value="Genomic_DNA"/>
</dbReference>
<dbReference type="Proteomes" id="UP000247892">
    <property type="component" value="Unassembled WGS sequence"/>
</dbReference>
<dbReference type="RefSeq" id="WP_110334568.1">
    <property type="nucleotide sequence ID" value="NZ_JBHVLW010000002.1"/>
</dbReference>
<feature type="chain" id="PRO_5039036739" description="DUF305 domain-containing protein" evidence="1">
    <location>
        <begin position="21"/>
        <end position="183"/>
    </location>
</feature>